<comment type="similarity">
    <text evidence="1">Belongs to the HypA/HybF family.</text>
</comment>
<dbReference type="PANTHER" id="PTHR34535:SF3">
    <property type="entry name" value="HYDROGENASE MATURATION FACTOR HYPA"/>
    <property type="match status" value="1"/>
</dbReference>
<feature type="binding site" evidence="1">
    <location>
        <position position="73"/>
    </location>
    <ligand>
        <name>Zn(2+)</name>
        <dbReference type="ChEBI" id="CHEBI:29105"/>
    </ligand>
</feature>
<comment type="function">
    <text evidence="1">Involved in the maturation of [NiFe] hydrogenases. Required for nickel insertion into the metal center of the hydrogenase.</text>
</comment>
<dbReference type="EMBL" id="AP017313">
    <property type="protein sequence ID" value="BAU53508.1"/>
    <property type="molecule type" value="Genomic_DNA"/>
</dbReference>
<dbReference type="Pfam" id="PF01155">
    <property type="entry name" value="HypA"/>
    <property type="match status" value="1"/>
</dbReference>
<reference evidence="2 3" key="1">
    <citation type="submission" date="2015-12" db="EMBL/GenBank/DDBJ databases">
        <title>Genome sequence of Mucilaginibacter gotjawali.</title>
        <authorList>
            <person name="Lee J.S."/>
            <person name="Lee K.C."/>
            <person name="Kim K.K."/>
            <person name="Lee B.W."/>
        </authorList>
    </citation>
    <scope>NUCLEOTIDE SEQUENCE [LARGE SCALE GENOMIC DNA]</scope>
    <source>
        <strain evidence="2 3">SA3-7</strain>
    </source>
</reference>
<keyword evidence="1" id="KW-0862">Zinc</keyword>
<keyword evidence="1" id="KW-0533">Nickel</keyword>
<evidence type="ECO:0000313" key="3">
    <source>
        <dbReference type="Proteomes" id="UP000218263"/>
    </source>
</evidence>
<feature type="binding site" evidence="1">
    <location>
        <position position="76"/>
    </location>
    <ligand>
        <name>Zn(2+)</name>
        <dbReference type="ChEBI" id="CHEBI:29105"/>
    </ligand>
</feature>
<name>A0A0X8X1N3_9SPHI</name>
<dbReference type="InterPro" id="IPR000688">
    <property type="entry name" value="HypA/HybF"/>
</dbReference>
<dbReference type="GO" id="GO:0016151">
    <property type="term" value="F:nickel cation binding"/>
    <property type="evidence" value="ECO:0007669"/>
    <property type="project" value="UniProtKB-UniRule"/>
</dbReference>
<evidence type="ECO:0000256" key="1">
    <source>
        <dbReference type="HAMAP-Rule" id="MF_00213"/>
    </source>
</evidence>
<dbReference type="HAMAP" id="MF_00213">
    <property type="entry name" value="HypA_HybF"/>
    <property type="match status" value="1"/>
</dbReference>
<dbReference type="Proteomes" id="UP000218263">
    <property type="component" value="Chromosome"/>
</dbReference>
<protein>
    <recommendedName>
        <fullName evidence="1">Hydrogenase maturation factor HypA</fullName>
    </recommendedName>
</protein>
<dbReference type="PIRSF" id="PIRSF004761">
    <property type="entry name" value="Hydrgn_mat_HypA"/>
    <property type="match status" value="1"/>
</dbReference>
<feature type="binding site" evidence="1">
    <location>
        <position position="92"/>
    </location>
    <ligand>
        <name>Zn(2+)</name>
        <dbReference type="ChEBI" id="CHEBI:29105"/>
    </ligand>
</feature>
<sequence length="113" mass="12518">MHELSIVMGIIKIAEDHARAAEAAAIDEIELDIGTMSGIDMDSMEFAWTQAIQGTMLKDTVRKINSITAKAKCLDCDTEFEIKNYYDACPVCGEHLIEILQGKELKVRSLLVS</sequence>
<keyword evidence="3" id="KW-1185">Reference proteome</keyword>
<proteinExistence type="inferred from homology"/>
<feature type="binding site" evidence="1">
    <location>
        <position position="89"/>
    </location>
    <ligand>
        <name>Zn(2+)</name>
        <dbReference type="ChEBI" id="CHEBI:29105"/>
    </ligand>
</feature>
<feature type="binding site" evidence="1">
    <location>
        <position position="2"/>
    </location>
    <ligand>
        <name>Ni(2+)</name>
        <dbReference type="ChEBI" id="CHEBI:49786"/>
    </ligand>
</feature>
<dbReference type="GO" id="GO:0051604">
    <property type="term" value="P:protein maturation"/>
    <property type="evidence" value="ECO:0007669"/>
    <property type="project" value="InterPro"/>
</dbReference>
<keyword evidence="1" id="KW-0479">Metal-binding</keyword>
<dbReference type="GO" id="GO:0008270">
    <property type="term" value="F:zinc ion binding"/>
    <property type="evidence" value="ECO:0007669"/>
    <property type="project" value="UniProtKB-UniRule"/>
</dbReference>
<gene>
    <name evidence="1 2" type="primary">hypA</name>
    <name evidence="2" type="ORF">MgSA37_01677</name>
</gene>
<dbReference type="PANTHER" id="PTHR34535">
    <property type="entry name" value="HYDROGENASE MATURATION FACTOR HYPA"/>
    <property type="match status" value="1"/>
</dbReference>
<dbReference type="KEGG" id="mgot:MgSA37_01677"/>
<organism evidence="2 3">
    <name type="scientific">Mucilaginibacter gotjawali</name>
    <dbReference type="NCBI Taxonomy" id="1550579"/>
    <lineage>
        <taxon>Bacteria</taxon>
        <taxon>Pseudomonadati</taxon>
        <taxon>Bacteroidota</taxon>
        <taxon>Sphingobacteriia</taxon>
        <taxon>Sphingobacteriales</taxon>
        <taxon>Sphingobacteriaceae</taxon>
        <taxon>Mucilaginibacter</taxon>
    </lineage>
</organism>
<dbReference type="RefSeq" id="WP_096351102.1">
    <property type="nucleotide sequence ID" value="NZ_AP017313.1"/>
</dbReference>
<dbReference type="OrthoDB" id="9800361at2"/>
<accession>A0A0X8X1N3</accession>
<dbReference type="Gene3D" id="3.30.2320.80">
    <property type="match status" value="1"/>
</dbReference>
<dbReference type="AlphaFoldDB" id="A0A0X8X1N3"/>
<evidence type="ECO:0000313" key="2">
    <source>
        <dbReference type="EMBL" id="BAU53508.1"/>
    </source>
</evidence>